<accession>A0AAV9PHS7</accession>
<dbReference type="EMBL" id="JAVRRT010000003">
    <property type="protein sequence ID" value="KAK5173299.1"/>
    <property type="molecule type" value="Genomic_DNA"/>
</dbReference>
<evidence type="ECO:0000313" key="3">
    <source>
        <dbReference type="Proteomes" id="UP001337655"/>
    </source>
</evidence>
<comment type="caution">
    <text evidence="2">The sequence shown here is derived from an EMBL/GenBank/DDBJ whole genome shotgun (WGS) entry which is preliminary data.</text>
</comment>
<name>A0AAV9PHS7_9PEZI</name>
<evidence type="ECO:0000313" key="2">
    <source>
        <dbReference type="EMBL" id="KAK5173299.1"/>
    </source>
</evidence>
<dbReference type="RefSeq" id="XP_064661994.1">
    <property type="nucleotide sequence ID" value="XM_064799239.1"/>
</dbReference>
<protein>
    <submittedName>
        <fullName evidence="2">Uncharacterized protein</fullName>
    </submittedName>
</protein>
<proteinExistence type="predicted"/>
<feature type="compositionally biased region" description="Basic residues" evidence="1">
    <location>
        <begin position="181"/>
        <end position="194"/>
    </location>
</feature>
<keyword evidence="3" id="KW-1185">Reference proteome</keyword>
<sequence length="227" mass="25409">MEVVYIFVRPNDNTGMATVSPPNLNKAKLCALSKTARHRLSLQKNGIDKNMLEFRETELNYASATKVLKWVSENSATNPKPMTVEALKIANFYEAIYVYQAAHTLDVDRTARGDSIPNSIRACIKTTTLQLDQFATIVNNLSFDKGLCKSAMNSTMYKVIRGGEQAVPDIDEIRKSTSTRASRRRRSVTRRRRLSASSTHAATVTQAAAELVSRERLQVRIMHGVEM</sequence>
<gene>
    <name evidence="2" type="ORF">LTR77_001980</name>
</gene>
<dbReference type="GeneID" id="89923327"/>
<dbReference type="Proteomes" id="UP001337655">
    <property type="component" value="Unassembled WGS sequence"/>
</dbReference>
<organism evidence="2 3">
    <name type="scientific">Saxophila tyrrhenica</name>
    <dbReference type="NCBI Taxonomy" id="1690608"/>
    <lineage>
        <taxon>Eukaryota</taxon>
        <taxon>Fungi</taxon>
        <taxon>Dikarya</taxon>
        <taxon>Ascomycota</taxon>
        <taxon>Pezizomycotina</taxon>
        <taxon>Dothideomycetes</taxon>
        <taxon>Dothideomycetidae</taxon>
        <taxon>Mycosphaerellales</taxon>
        <taxon>Extremaceae</taxon>
        <taxon>Saxophila</taxon>
    </lineage>
</organism>
<feature type="region of interest" description="Disordered" evidence="1">
    <location>
        <begin position="175"/>
        <end position="200"/>
    </location>
</feature>
<dbReference type="AlphaFoldDB" id="A0AAV9PHS7"/>
<reference evidence="2 3" key="1">
    <citation type="submission" date="2023-08" db="EMBL/GenBank/DDBJ databases">
        <title>Black Yeasts Isolated from many extreme environments.</title>
        <authorList>
            <person name="Coleine C."/>
            <person name="Stajich J.E."/>
            <person name="Selbmann L."/>
        </authorList>
    </citation>
    <scope>NUCLEOTIDE SEQUENCE [LARGE SCALE GENOMIC DNA]</scope>
    <source>
        <strain evidence="2 3">CCFEE 5935</strain>
    </source>
</reference>
<evidence type="ECO:0000256" key="1">
    <source>
        <dbReference type="SAM" id="MobiDB-lite"/>
    </source>
</evidence>